<reference evidence="2" key="1">
    <citation type="submission" date="2013-11" db="EMBL/GenBank/DDBJ databases">
        <title>The Genome Sequence of Phytophthora parasitica CHvinca01.</title>
        <authorList>
            <consortium name="The Broad Institute Genomics Platform"/>
            <person name="Russ C."/>
            <person name="Tyler B."/>
            <person name="Panabieres F."/>
            <person name="Shan W."/>
            <person name="Tripathy S."/>
            <person name="Grunwald N."/>
            <person name="Machado M."/>
            <person name="Johnson C.S."/>
            <person name="Arredondo F."/>
            <person name="Hong C."/>
            <person name="Coffey M."/>
            <person name="Young S.K."/>
            <person name="Zeng Q."/>
            <person name="Gargeya S."/>
            <person name="Fitzgerald M."/>
            <person name="Abouelleil A."/>
            <person name="Alvarado L."/>
            <person name="Chapman S.B."/>
            <person name="Gainer-Dewar J."/>
            <person name="Goldberg J."/>
            <person name="Griggs A."/>
            <person name="Gujja S."/>
            <person name="Hansen M."/>
            <person name="Howarth C."/>
            <person name="Imamovic A."/>
            <person name="Ireland A."/>
            <person name="Larimer J."/>
            <person name="McCowan C."/>
            <person name="Murphy C."/>
            <person name="Pearson M."/>
            <person name="Poon T.W."/>
            <person name="Priest M."/>
            <person name="Roberts A."/>
            <person name="Saif S."/>
            <person name="Shea T."/>
            <person name="Sykes S."/>
            <person name="Wortman J."/>
            <person name="Nusbaum C."/>
            <person name="Birren B."/>
        </authorList>
    </citation>
    <scope>NUCLEOTIDE SEQUENCE [LARGE SCALE GENOMIC DNA]</scope>
    <source>
        <strain evidence="2">CHvinca01</strain>
    </source>
</reference>
<dbReference type="AlphaFoldDB" id="W2L6Y7"/>
<sequence>MAVTTVIVVCWTSIPVIPTNHLTWRASASVSERSSGYGLLSHEPTKPHQYNIAGCNAICSRLGHDYGAGHQARHVVWRHASPRTRSLDVENQTRVRSMWRSRQTLAAALQQHGKQQQTVEFWFRFIHFYRFFPSLQSTATHDNTRLPSSPLPIPESHSLHHKSVIRLFVQPVILITRSMLAVYGRANNYKDTGLSKLLVGLLLLGRLDRVSSSTQSDEARGSEDSVTARGSVRVVDELRLVRPEAVTGSAEHVVADGEGHEGLGDRSEERDGVLRHVNESGHIGSNEAQRATAHEGGGHAHRTEAVRHRRDGRHGELVDFHMGRDRATQRRLCGRVVIGADSACKRRCHGARGLLAQNL</sequence>
<feature type="compositionally biased region" description="Basic and acidic residues" evidence="1">
    <location>
        <begin position="292"/>
        <end position="306"/>
    </location>
</feature>
<feature type="region of interest" description="Disordered" evidence="1">
    <location>
        <begin position="285"/>
        <end position="315"/>
    </location>
</feature>
<name>W2L6Y7_PHYNI</name>
<protein>
    <submittedName>
        <fullName evidence="2">Uncharacterized protein</fullName>
    </submittedName>
</protein>
<organism evidence="2">
    <name type="scientific">Phytophthora nicotianae</name>
    <name type="common">Potato buckeye rot agent</name>
    <name type="synonym">Phytophthora parasitica</name>
    <dbReference type="NCBI Taxonomy" id="4792"/>
    <lineage>
        <taxon>Eukaryota</taxon>
        <taxon>Sar</taxon>
        <taxon>Stramenopiles</taxon>
        <taxon>Oomycota</taxon>
        <taxon>Peronosporomycetes</taxon>
        <taxon>Peronosporales</taxon>
        <taxon>Peronosporaceae</taxon>
        <taxon>Phytophthora</taxon>
    </lineage>
</organism>
<gene>
    <name evidence="2" type="ORF">L917_09156</name>
</gene>
<accession>W2L6Y7</accession>
<proteinExistence type="predicted"/>
<evidence type="ECO:0000313" key="2">
    <source>
        <dbReference type="EMBL" id="ETL92569.1"/>
    </source>
</evidence>
<dbReference type="Proteomes" id="UP000054423">
    <property type="component" value="Unassembled WGS sequence"/>
</dbReference>
<evidence type="ECO:0000256" key="1">
    <source>
        <dbReference type="SAM" id="MobiDB-lite"/>
    </source>
</evidence>
<dbReference type="EMBL" id="KI679858">
    <property type="protein sequence ID" value="ETL92569.1"/>
    <property type="molecule type" value="Genomic_DNA"/>
</dbReference>